<keyword evidence="2" id="KW-1185">Reference proteome</keyword>
<organism evidence="1 2">
    <name type="scientific">Tumebacillus lacus</name>
    <dbReference type="NCBI Taxonomy" id="2995335"/>
    <lineage>
        <taxon>Bacteria</taxon>
        <taxon>Bacillati</taxon>
        <taxon>Bacillota</taxon>
        <taxon>Bacilli</taxon>
        <taxon>Bacillales</taxon>
        <taxon>Alicyclobacillaceae</taxon>
        <taxon>Tumebacillus</taxon>
    </lineage>
</organism>
<proteinExistence type="predicted"/>
<reference evidence="1 2" key="1">
    <citation type="submission" date="2022-11" db="EMBL/GenBank/DDBJ databases">
        <title>Study of microbial diversity in lake waters.</title>
        <authorList>
            <person name="Zhang J."/>
        </authorList>
    </citation>
    <scope>NUCLEOTIDE SEQUENCE [LARGE SCALE GENOMIC DNA]</scope>
    <source>
        <strain evidence="1 2">DT12</strain>
    </source>
</reference>
<sequence>MQMPVFLAQFSMREQTICQPQAEQHADPTHDIHSPLPERWRVELLLLTRKEPVSP</sequence>
<dbReference type="EMBL" id="JAPMLT010000014">
    <property type="protein sequence ID" value="MCX7572001.1"/>
    <property type="molecule type" value="Genomic_DNA"/>
</dbReference>
<comment type="caution">
    <text evidence="1">The sequence shown here is derived from an EMBL/GenBank/DDBJ whole genome shotgun (WGS) entry which is preliminary data.</text>
</comment>
<evidence type="ECO:0000313" key="2">
    <source>
        <dbReference type="Proteomes" id="UP001208017"/>
    </source>
</evidence>
<name>A0ABT3X8M3_9BACL</name>
<dbReference type="Proteomes" id="UP001208017">
    <property type="component" value="Unassembled WGS sequence"/>
</dbReference>
<protein>
    <submittedName>
        <fullName evidence="1">Uncharacterized protein</fullName>
    </submittedName>
</protein>
<gene>
    <name evidence="1" type="ORF">OS242_18850</name>
</gene>
<dbReference type="RefSeq" id="WP_267153245.1">
    <property type="nucleotide sequence ID" value="NZ_JAPMLT010000014.1"/>
</dbReference>
<accession>A0ABT3X8M3</accession>
<evidence type="ECO:0000313" key="1">
    <source>
        <dbReference type="EMBL" id="MCX7572001.1"/>
    </source>
</evidence>